<evidence type="ECO:0000259" key="1">
    <source>
        <dbReference type="Pfam" id="PF16531"/>
    </source>
</evidence>
<reference evidence="2 3" key="1">
    <citation type="submission" date="2024-04" db="EMBL/GenBank/DDBJ databases">
        <title>Tritrichomonas musculus Genome.</title>
        <authorList>
            <person name="Alves-Ferreira E."/>
            <person name="Grigg M."/>
            <person name="Lorenzi H."/>
            <person name="Galac M."/>
        </authorList>
    </citation>
    <scope>NUCLEOTIDE SEQUENCE [LARGE SCALE GENOMIC DNA]</scope>
    <source>
        <strain evidence="2 3">EAF2021</strain>
    </source>
</reference>
<dbReference type="Gene3D" id="2.170.210.20">
    <property type="entry name" value="Spindle assembly abnormal protein 6, N-terminal domain"/>
    <property type="match status" value="1"/>
</dbReference>
<dbReference type="Pfam" id="PF16531">
    <property type="entry name" value="SAS-6_N"/>
    <property type="match status" value="1"/>
</dbReference>
<dbReference type="EMBL" id="JAPFFF010000003">
    <property type="protein sequence ID" value="KAK8895599.1"/>
    <property type="molecule type" value="Genomic_DNA"/>
</dbReference>
<gene>
    <name evidence="2" type="ORF">M9Y10_024069</name>
</gene>
<dbReference type="PANTHER" id="PTHR34230:SF2">
    <property type="entry name" value="SPINDLE ASSEMBLY ABNORMAL PROTEIN 6 N-TERMINAL DOMAIN-CONTAINING PROTEIN"/>
    <property type="match status" value="1"/>
</dbReference>
<accession>A0ABR2KWX2</accession>
<protein>
    <recommendedName>
        <fullName evidence="1">Spindle assembly abnormal protein 6 N-terminal domain-containing protein</fullName>
    </recommendedName>
</protein>
<evidence type="ECO:0000313" key="2">
    <source>
        <dbReference type="EMBL" id="KAK8895599.1"/>
    </source>
</evidence>
<proteinExistence type="predicted"/>
<feature type="domain" description="Spindle assembly abnormal protein 6 N-terminal" evidence="1">
    <location>
        <begin position="36"/>
        <end position="172"/>
    </location>
</feature>
<keyword evidence="3" id="KW-1185">Reference proteome</keyword>
<evidence type="ECO:0000313" key="3">
    <source>
        <dbReference type="Proteomes" id="UP001470230"/>
    </source>
</evidence>
<sequence>MSVFSDSDQSISIMGEGYATFDPTMLIGYDLRFTCDSKVQISLENQENQENQEQESKESDPEFRTLRFRVFDKGGEGIGLEEIRVEIFHEKDVGFFLECVIDNTGFQKIVTENNLQVNFSQFEQSLIEMIEKSVKKPDLIHLRLKLTDDYNGVLTFRQTLRLRSIDVFSLQFQTASSEFIRSQVQYRFNQMKMEAQQKVQEIETKFGRLKSKNPQFAEQMRRSVMFAVSTKPKE</sequence>
<dbReference type="Proteomes" id="UP001470230">
    <property type="component" value="Unassembled WGS sequence"/>
</dbReference>
<dbReference type="InterPro" id="IPR038558">
    <property type="entry name" value="SAS-6_N_sf"/>
</dbReference>
<name>A0ABR2KWX2_9EUKA</name>
<comment type="caution">
    <text evidence="2">The sequence shown here is derived from an EMBL/GenBank/DDBJ whole genome shotgun (WGS) entry which is preliminary data.</text>
</comment>
<dbReference type="InterPro" id="IPR032396">
    <property type="entry name" value="SAS-6_N"/>
</dbReference>
<dbReference type="PANTHER" id="PTHR34230">
    <property type="entry name" value="ASSEMBLY ABNORMAL PROTEIN 6, PUTATIVE-RELATED"/>
    <property type="match status" value="1"/>
</dbReference>
<organism evidence="2 3">
    <name type="scientific">Tritrichomonas musculus</name>
    <dbReference type="NCBI Taxonomy" id="1915356"/>
    <lineage>
        <taxon>Eukaryota</taxon>
        <taxon>Metamonada</taxon>
        <taxon>Parabasalia</taxon>
        <taxon>Tritrichomonadida</taxon>
        <taxon>Tritrichomonadidae</taxon>
        <taxon>Tritrichomonas</taxon>
    </lineage>
</organism>